<protein>
    <recommendedName>
        <fullName evidence="2">Capsid protein</fullName>
    </recommendedName>
</protein>
<proteinExistence type="predicted"/>
<organism evidence="1">
    <name type="scientific">Geladintestivirus 5</name>
    <dbReference type="NCBI Taxonomy" id="3233137"/>
    <lineage>
        <taxon>Viruses</taxon>
        <taxon>Duplodnaviria</taxon>
        <taxon>Heunggongvirae</taxon>
        <taxon>Uroviricota</taxon>
        <taxon>Caudoviricetes</taxon>
        <taxon>Crassvirales</taxon>
    </lineage>
</organism>
<evidence type="ECO:0000313" key="1">
    <source>
        <dbReference type="EMBL" id="XCO00081.1"/>
    </source>
</evidence>
<reference evidence="1" key="1">
    <citation type="submission" date="2024-06" db="EMBL/GenBank/DDBJ databases">
        <title>Intestivirid acquisition increases across infancy in a wild primate population.</title>
        <authorList>
            <person name="Schneider-Creas I.A."/>
            <person name="Moya I.L."/>
            <person name="Chiou K.L."/>
            <person name="Baniel A."/>
            <person name="Azanaw Haile A."/>
            <person name="Kebede F."/>
            <person name="Abebe B."/>
            <person name="Snyder-Mackler N."/>
            <person name="Varsani A."/>
        </authorList>
    </citation>
    <scope>NUCLEOTIDE SEQUENCE</scope>
    <source>
        <strain evidence="1">Int_RNL_2018_1252_VOL</strain>
    </source>
</reference>
<accession>A0AAU8MH08</accession>
<sequence length="112" mass="12312">MELLKFVNQGGIPSIIVVGTNTIDTVTTFSFNNHPYRQTNRFYGFFVAKFPNAVTETSTNTVRFNTLGVGGSSIDVYSSTGAALTIADLTSTDQAVHLFFYDKDSNRVQLMV</sequence>
<name>A0AAU8MH08_9CAUD</name>
<dbReference type="EMBL" id="PP965495">
    <property type="protein sequence ID" value="XCO00081.1"/>
    <property type="molecule type" value="Genomic_DNA"/>
</dbReference>
<evidence type="ECO:0008006" key="2">
    <source>
        <dbReference type="Google" id="ProtNLM"/>
    </source>
</evidence>